<feature type="compositionally biased region" description="Basic residues" evidence="1">
    <location>
        <begin position="138"/>
        <end position="148"/>
    </location>
</feature>
<proteinExistence type="predicted"/>
<dbReference type="Proteomes" id="UP001189429">
    <property type="component" value="Unassembled WGS sequence"/>
</dbReference>
<feature type="compositionally biased region" description="Basic residues" evidence="1">
    <location>
        <begin position="162"/>
        <end position="171"/>
    </location>
</feature>
<name>A0ABN9RWA3_9DINO</name>
<evidence type="ECO:0008006" key="4">
    <source>
        <dbReference type="Google" id="ProtNLM"/>
    </source>
</evidence>
<sequence>MQRWLLEQGLLLLGDDRSYEAGVVLSALVARALQGSDVPPQGAERGGSPRDEAEEVERYRLASERISSVPGGRMPGTAAMHLLGGGPVAQMLVYHGFRGEHRCDELLRHLLPRRDVPPGARGLRRGCGGAPREDGARAARRRWPRRRGAGPPGRRGREQRAHHAGQLRGRAARREHPPGERAFLVIDAVTPTGLVHRWNCQEGSRFVRVEEGDRITAVNGIRGNSHAMLQECMQNKVLEILVEKRRPMQINIGHQQMQQAHSAPRQLPAGTAPLEDDAELLPPGAPRAAAHG</sequence>
<feature type="region of interest" description="Disordered" evidence="1">
    <location>
        <begin position="121"/>
        <end position="176"/>
    </location>
</feature>
<evidence type="ECO:0000313" key="3">
    <source>
        <dbReference type="Proteomes" id="UP001189429"/>
    </source>
</evidence>
<evidence type="ECO:0000313" key="2">
    <source>
        <dbReference type="EMBL" id="CAK0823383.1"/>
    </source>
</evidence>
<accession>A0ABN9RWA3</accession>
<evidence type="ECO:0000256" key="1">
    <source>
        <dbReference type="SAM" id="MobiDB-lite"/>
    </source>
</evidence>
<gene>
    <name evidence="2" type="ORF">PCOR1329_LOCUS24102</name>
</gene>
<reference evidence="2" key="1">
    <citation type="submission" date="2023-10" db="EMBL/GenBank/DDBJ databases">
        <authorList>
            <person name="Chen Y."/>
            <person name="Shah S."/>
            <person name="Dougan E. K."/>
            <person name="Thang M."/>
            <person name="Chan C."/>
        </authorList>
    </citation>
    <scope>NUCLEOTIDE SEQUENCE [LARGE SCALE GENOMIC DNA]</scope>
</reference>
<organism evidence="2 3">
    <name type="scientific">Prorocentrum cordatum</name>
    <dbReference type="NCBI Taxonomy" id="2364126"/>
    <lineage>
        <taxon>Eukaryota</taxon>
        <taxon>Sar</taxon>
        <taxon>Alveolata</taxon>
        <taxon>Dinophyceae</taxon>
        <taxon>Prorocentrales</taxon>
        <taxon>Prorocentraceae</taxon>
        <taxon>Prorocentrum</taxon>
    </lineage>
</organism>
<protein>
    <recommendedName>
        <fullName evidence="4">PDZ domain-containing protein</fullName>
    </recommendedName>
</protein>
<keyword evidence="3" id="KW-1185">Reference proteome</keyword>
<feature type="region of interest" description="Disordered" evidence="1">
    <location>
        <begin position="255"/>
        <end position="292"/>
    </location>
</feature>
<comment type="caution">
    <text evidence="2">The sequence shown here is derived from an EMBL/GenBank/DDBJ whole genome shotgun (WGS) entry which is preliminary data.</text>
</comment>
<dbReference type="EMBL" id="CAUYUJ010008247">
    <property type="protein sequence ID" value="CAK0823383.1"/>
    <property type="molecule type" value="Genomic_DNA"/>
</dbReference>